<feature type="domain" description="Methyltransferase type 11" evidence="1">
    <location>
        <begin position="99"/>
        <end position="148"/>
    </location>
</feature>
<dbReference type="Proteomes" id="UP001446337">
    <property type="component" value="Chromosome"/>
</dbReference>
<keyword evidence="2" id="KW-0808">Transferase</keyword>
<reference evidence="2 3" key="1">
    <citation type="submission" date="2024-05" db="EMBL/GenBank/DDBJ databases">
        <title>Achromobacter denitrificans. BP1, complete genome.</title>
        <authorList>
            <person name="Zhang B."/>
        </authorList>
    </citation>
    <scope>NUCLEOTIDE SEQUENCE [LARGE SCALE GENOMIC DNA]</scope>
    <source>
        <strain evidence="2 3">BP1</strain>
    </source>
</reference>
<evidence type="ECO:0000259" key="1">
    <source>
        <dbReference type="Pfam" id="PF08241"/>
    </source>
</evidence>
<evidence type="ECO:0000313" key="3">
    <source>
        <dbReference type="Proteomes" id="UP001446337"/>
    </source>
</evidence>
<accession>A0ABZ3G9S6</accession>
<sequence length="237" mass="27368">MWKRKRVLRSKGYCHCCRSETKFESDQEWLRDHYVCVKCFSLPRQRHVQYVLDNFVPGWESLNVHESSPSVDLIARYCTSYSSSQYLPNTPLGALKDGTRCENLESLTFDDNVFDVFVTQDVLEHVFRPDLATKEIMRVLKPGGLHVFTAPKHRNIPLSYPRAVMQNGAVHHLHDCQYHGSPVGDGKALVTWDYGSDFEYLLGRWTSCPTTTYLTRDRNLGLDGEYLDVFVTRKLTP</sequence>
<dbReference type="EMBL" id="CP154792">
    <property type="protein sequence ID" value="XAN17653.1"/>
    <property type="molecule type" value="Genomic_DNA"/>
</dbReference>
<name>A0ABZ3G9S6_ACHDE</name>
<evidence type="ECO:0000313" key="2">
    <source>
        <dbReference type="EMBL" id="XAN17653.1"/>
    </source>
</evidence>
<dbReference type="GO" id="GO:0008168">
    <property type="term" value="F:methyltransferase activity"/>
    <property type="evidence" value="ECO:0007669"/>
    <property type="project" value="UniProtKB-KW"/>
</dbReference>
<dbReference type="InterPro" id="IPR013216">
    <property type="entry name" value="Methyltransf_11"/>
</dbReference>
<dbReference type="SUPFAM" id="SSF53335">
    <property type="entry name" value="S-adenosyl-L-methionine-dependent methyltransferases"/>
    <property type="match status" value="1"/>
</dbReference>
<dbReference type="GO" id="GO:0032259">
    <property type="term" value="P:methylation"/>
    <property type="evidence" value="ECO:0007669"/>
    <property type="project" value="UniProtKB-KW"/>
</dbReference>
<keyword evidence="3" id="KW-1185">Reference proteome</keyword>
<proteinExistence type="predicted"/>
<dbReference type="RefSeq" id="WP_343499258.1">
    <property type="nucleotide sequence ID" value="NZ_CP154792.1"/>
</dbReference>
<dbReference type="Pfam" id="PF08241">
    <property type="entry name" value="Methyltransf_11"/>
    <property type="match status" value="1"/>
</dbReference>
<dbReference type="Gene3D" id="3.40.50.150">
    <property type="entry name" value="Vaccinia Virus protein VP39"/>
    <property type="match status" value="1"/>
</dbReference>
<protein>
    <submittedName>
        <fullName evidence="2">Class I SAM-dependent methyltransferase</fullName>
    </submittedName>
</protein>
<organism evidence="2 3">
    <name type="scientific">Achromobacter denitrificans</name>
    <name type="common">Alcaligenes denitrificans</name>
    <dbReference type="NCBI Taxonomy" id="32002"/>
    <lineage>
        <taxon>Bacteria</taxon>
        <taxon>Pseudomonadati</taxon>
        <taxon>Pseudomonadota</taxon>
        <taxon>Betaproteobacteria</taxon>
        <taxon>Burkholderiales</taxon>
        <taxon>Alcaligenaceae</taxon>
        <taxon>Achromobacter</taxon>
    </lineage>
</organism>
<keyword evidence="2" id="KW-0489">Methyltransferase</keyword>
<gene>
    <name evidence="2" type="ORF">AAIK43_06370</name>
</gene>
<dbReference type="InterPro" id="IPR029063">
    <property type="entry name" value="SAM-dependent_MTases_sf"/>
</dbReference>